<dbReference type="Gene3D" id="3.30.460.10">
    <property type="entry name" value="Beta Polymerase, domain 2"/>
    <property type="match status" value="1"/>
</dbReference>
<gene>
    <name evidence="2" type="ORF">SAMN02746019_00024500</name>
</gene>
<evidence type="ECO:0000259" key="1">
    <source>
        <dbReference type="Pfam" id="PF18765"/>
    </source>
</evidence>
<keyword evidence="3" id="KW-1185">Reference proteome</keyword>
<proteinExistence type="predicted"/>
<dbReference type="OrthoDB" id="166888at2"/>
<dbReference type="Proteomes" id="UP000197025">
    <property type="component" value="Unassembled WGS sequence"/>
</dbReference>
<dbReference type="RefSeq" id="WP_088570236.1">
    <property type="nucleotide sequence ID" value="NZ_FYEK01000007.1"/>
</dbReference>
<sequence>MPTARELGPEGWKPYLEAARRRPRPTVAIDLEERARLLDRAREAARALKAQFGARRVWLFGSLAHAAWFDPDSDVDLAVEGLPPQDFWKAWSAVEDIIRERPVDLIDWDMASDSLRQAIEEFGIEL</sequence>
<dbReference type="AlphaFoldDB" id="A0A212QJ59"/>
<evidence type="ECO:0000313" key="3">
    <source>
        <dbReference type="Proteomes" id="UP000197025"/>
    </source>
</evidence>
<protein>
    <submittedName>
        <fullName evidence="2">Predicted nucleotidyltransferase</fullName>
    </submittedName>
</protein>
<name>A0A212QJ59_9CHLR</name>
<feature type="domain" description="Polymerase beta nucleotidyltransferase" evidence="1">
    <location>
        <begin position="48"/>
        <end position="123"/>
    </location>
</feature>
<dbReference type="InterPro" id="IPR043519">
    <property type="entry name" value="NT_sf"/>
</dbReference>
<dbReference type="SUPFAM" id="SSF81301">
    <property type="entry name" value="Nucleotidyltransferase"/>
    <property type="match status" value="1"/>
</dbReference>
<dbReference type="CDD" id="cd05403">
    <property type="entry name" value="NT_KNTase_like"/>
    <property type="match status" value="1"/>
</dbReference>
<dbReference type="GO" id="GO:0016740">
    <property type="term" value="F:transferase activity"/>
    <property type="evidence" value="ECO:0007669"/>
    <property type="project" value="UniProtKB-KW"/>
</dbReference>
<reference evidence="3" key="1">
    <citation type="submission" date="2017-06" db="EMBL/GenBank/DDBJ databases">
        <authorList>
            <person name="Varghese N."/>
            <person name="Submissions S."/>
        </authorList>
    </citation>
    <scope>NUCLEOTIDE SEQUENCE [LARGE SCALE GENOMIC DNA]</scope>
    <source>
        <strain evidence="3">JAD2</strain>
    </source>
</reference>
<accession>A0A212QJ59</accession>
<dbReference type="InParanoid" id="A0A212QJ59"/>
<dbReference type="Pfam" id="PF18765">
    <property type="entry name" value="Polbeta"/>
    <property type="match status" value="1"/>
</dbReference>
<dbReference type="EMBL" id="FYEK01000007">
    <property type="protein sequence ID" value="SNB59392.1"/>
    <property type="molecule type" value="Genomic_DNA"/>
</dbReference>
<organism evidence="2 3">
    <name type="scientific">Thermoflexus hugenholtzii JAD2</name>
    <dbReference type="NCBI Taxonomy" id="877466"/>
    <lineage>
        <taxon>Bacteria</taxon>
        <taxon>Bacillati</taxon>
        <taxon>Chloroflexota</taxon>
        <taxon>Thermoflexia</taxon>
        <taxon>Thermoflexales</taxon>
        <taxon>Thermoflexaceae</taxon>
        <taxon>Thermoflexus</taxon>
    </lineage>
</organism>
<dbReference type="InterPro" id="IPR041633">
    <property type="entry name" value="Polbeta"/>
</dbReference>
<keyword evidence="2" id="KW-0808">Transferase</keyword>
<evidence type="ECO:0000313" key="2">
    <source>
        <dbReference type="EMBL" id="SNB59392.1"/>
    </source>
</evidence>